<dbReference type="AlphaFoldDB" id="A0A268ABM5"/>
<dbReference type="Pfam" id="PF11337">
    <property type="entry name" value="DUF3139"/>
    <property type="match status" value="1"/>
</dbReference>
<dbReference type="InterPro" id="IPR021486">
    <property type="entry name" value="DUF3139"/>
</dbReference>
<organism evidence="2 3">
    <name type="scientific">Terribacillus saccharophilus</name>
    <dbReference type="NCBI Taxonomy" id="361277"/>
    <lineage>
        <taxon>Bacteria</taxon>
        <taxon>Bacillati</taxon>
        <taxon>Bacillota</taxon>
        <taxon>Bacilli</taxon>
        <taxon>Bacillales</taxon>
        <taxon>Bacillaceae</taxon>
        <taxon>Terribacillus</taxon>
    </lineage>
</organism>
<proteinExistence type="predicted"/>
<feature type="transmembrane region" description="Helical" evidence="1">
    <location>
        <begin position="6"/>
        <end position="25"/>
    </location>
</feature>
<accession>A0A268ABM5</accession>
<comment type="caution">
    <text evidence="2">The sequence shown here is derived from an EMBL/GenBank/DDBJ whole genome shotgun (WGS) entry which is preliminary data.</text>
</comment>
<keyword evidence="1" id="KW-0812">Transmembrane</keyword>
<protein>
    <recommendedName>
        <fullName evidence="4">DUF3139 domain-containing protein</fullName>
    </recommendedName>
</protein>
<reference evidence="2 3" key="1">
    <citation type="submission" date="2017-07" db="EMBL/GenBank/DDBJ databases">
        <title>Isolation and whole genome analysis of endospore-forming bacteria from heroin.</title>
        <authorList>
            <person name="Kalinowski J."/>
            <person name="Ahrens B."/>
            <person name="Al-Dilaimi A."/>
            <person name="Winkler A."/>
            <person name="Wibberg D."/>
            <person name="Schleenbecker U."/>
            <person name="Ruckert C."/>
            <person name="Wolfel R."/>
            <person name="Grass G."/>
        </authorList>
    </citation>
    <scope>NUCLEOTIDE SEQUENCE [LARGE SCALE GENOMIC DNA]</scope>
    <source>
        <strain evidence="2 3">7528</strain>
    </source>
</reference>
<keyword evidence="1" id="KW-1133">Transmembrane helix</keyword>
<name>A0A268ABM5_9BACI</name>
<sequence length="122" mass="14148">MKKTKMIILLVIVIVCVVFLGNHFINRYIAEKKIDSYIEDYGISKEDISEENYPLFGFSPNSQPGFGKGIYTKDDGDNYYIFEYDKKNDKIDVFANVYGNEVSMDDKLFKELKHQPSDKVLP</sequence>
<evidence type="ECO:0000313" key="2">
    <source>
        <dbReference type="EMBL" id="PAD21524.1"/>
    </source>
</evidence>
<evidence type="ECO:0008006" key="4">
    <source>
        <dbReference type="Google" id="ProtNLM"/>
    </source>
</evidence>
<dbReference type="RefSeq" id="WP_095260892.1">
    <property type="nucleotide sequence ID" value="NZ_NPBV01000010.1"/>
</dbReference>
<dbReference type="EMBL" id="NPBV01000010">
    <property type="protein sequence ID" value="PAD21524.1"/>
    <property type="molecule type" value="Genomic_DNA"/>
</dbReference>
<gene>
    <name evidence="2" type="ORF">CHH64_08490</name>
</gene>
<dbReference type="Proteomes" id="UP000216013">
    <property type="component" value="Unassembled WGS sequence"/>
</dbReference>
<evidence type="ECO:0000256" key="1">
    <source>
        <dbReference type="SAM" id="Phobius"/>
    </source>
</evidence>
<evidence type="ECO:0000313" key="3">
    <source>
        <dbReference type="Proteomes" id="UP000216013"/>
    </source>
</evidence>
<keyword evidence="1" id="KW-0472">Membrane</keyword>